<name>F9G921_FUSOF</name>
<dbReference type="STRING" id="660025.F9G921"/>
<dbReference type="Gene3D" id="2.60.120.620">
    <property type="entry name" value="q2cbj1_9rhob like domain"/>
    <property type="match status" value="1"/>
</dbReference>
<dbReference type="SUPFAM" id="SSF51197">
    <property type="entry name" value="Clavaminate synthase-like"/>
    <property type="match status" value="1"/>
</dbReference>
<dbReference type="PaxDb" id="5507-FOXG_04606P0"/>
<dbReference type="InterPro" id="IPR006674">
    <property type="entry name" value="HD_domain"/>
</dbReference>
<dbReference type="PANTHER" id="PTHR40202">
    <property type="match status" value="1"/>
</dbReference>
<dbReference type="Pfam" id="PF01966">
    <property type="entry name" value="HD"/>
    <property type="match status" value="1"/>
</dbReference>
<evidence type="ECO:0000313" key="2">
    <source>
        <dbReference type="EMBL" id="EGU74327.1"/>
    </source>
</evidence>
<evidence type="ECO:0000259" key="1">
    <source>
        <dbReference type="Pfam" id="PF01966"/>
    </source>
</evidence>
<dbReference type="NCBIfam" id="TIGR00277">
    <property type="entry name" value="HDIG"/>
    <property type="match status" value="1"/>
</dbReference>
<accession>F9G921</accession>
<proteinExistence type="predicted"/>
<dbReference type="InterPro" id="IPR052567">
    <property type="entry name" value="OP_Dioxygenase"/>
</dbReference>
<dbReference type="Gene3D" id="1.10.3210.10">
    <property type="entry name" value="Hypothetical protein af1432"/>
    <property type="match status" value="1"/>
</dbReference>
<dbReference type="EMBL" id="AFQF01003696">
    <property type="protein sequence ID" value="EGU74327.1"/>
    <property type="molecule type" value="Genomic_DNA"/>
</dbReference>
<dbReference type="OrthoDB" id="445007at2759"/>
<protein>
    <recommendedName>
        <fullName evidence="1">HD domain-containing protein</fullName>
    </recommendedName>
</protein>
<comment type="caution">
    <text evidence="2">The sequence shown here is derived from an EMBL/GenBank/DDBJ whole genome shotgun (WGS) entry which is preliminary data.</text>
</comment>
<feature type="domain" description="HD" evidence="1">
    <location>
        <begin position="344"/>
        <end position="434"/>
    </location>
</feature>
<dbReference type="SUPFAM" id="SSF109604">
    <property type="entry name" value="HD-domain/PDEase-like"/>
    <property type="match status" value="1"/>
</dbReference>
<dbReference type="AlphaFoldDB" id="F9G921"/>
<reference evidence="2" key="1">
    <citation type="journal article" date="2012" name="Mol. Plant Microbe Interact.">
        <title>A highly conserved effector in Fusarium oxysporum is required for full virulence on Arabidopsis.</title>
        <authorList>
            <person name="Thatcher L.F."/>
            <person name="Gardiner D.M."/>
            <person name="Kazan K."/>
            <person name="Manners J."/>
        </authorList>
    </citation>
    <scope>NUCLEOTIDE SEQUENCE [LARGE SCALE GENOMIC DNA]</scope>
    <source>
        <strain evidence="2">Fo5176</strain>
    </source>
</reference>
<sequence length="520" mass="57878">MVVTDDQISFFKKNGYLIVRDLLQPEQVKDLQSWAEEVRNWKPTEDSEFMPYEEVNDKGHTVLCRTENFADCHKGFSNLLRSPKLLGLLNDLAEEPMLLFKEKINYKLAGSGGFAPHIDAVAYTHIKDVKHLTILLSVDPSNIRNGGLEVVDGSHEMDVPINKATNCIESTWVDSHIWTPVELEAGELLIFTSYLAHRSGANKSSSDRKAIYATYNRACEGDLRQGYYEHRKQEWPATHMRKAGKSYEAGALTYGFGSPMLSVDAGKQHFRRLHYTGTFHHYSVLRGKWLAWMQGLCDPLSTIVNAVMELPTIPTPSSVAEYVISVLQASDKTPYIGEPISQLQHSLQCAAQAASASPPVDEATQIAALLHDIGQYAPAKDLRKLTGGEARNLGGQATGTSVGRVGHETLGAQFVLALGFSQKVARLVESHVAAKRYLCAVDKGYLEKLSDASKKSLAYQGGPMSDDERDEFGSDKWCKEMCQLRVWDDEAKIEGLEVRDLESWRLALERQLEGNQGNMI</sequence>
<gene>
    <name evidence="2" type="ORF">FOXB_15153</name>
</gene>
<dbReference type="Pfam" id="PF05721">
    <property type="entry name" value="PhyH"/>
    <property type="match status" value="1"/>
</dbReference>
<dbReference type="PANTHER" id="PTHR40202:SF1">
    <property type="entry name" value="HD DOMAIN-CONTAINING PROTEIN"/>
    <property type="match status" value="1"/>
</dbReference>
<dbReference type="InterPro" id="IPR006675">
    <property type="entry name" value="HDIG_dom"/>
</dbReference>
<dbReference type="InterPro" id="IPR008775">
    <property type="entry name" value="Phytyl_CoA_dOase-like"/>
</dbReference>
<organism evidence="2">
    <name type="scientific">Fusarium oxysporum (strain Fo5176)</name>
    <name type="common">Fusarium vascular wilt</name>
    <dbReference type="NCBI Taxonomy" id="660025"/>
    <lineage>
        <taxon>Eukaryota</taxon>
        <taxon>Fungi</taxon>
        <taxon>Dikarya</taxon>
        <taxon>Ascomycota</taxon>
        <taxon>Pezizomycotina</taxon>
        <taxon>Sordariomycetes</taxon>
        <taxon>Hypocreomycetidae</taxon>
        <taxon>Hypocreales</taxon>
        <taxon>Nectriaceae</taxon>
        <taxon>Fusarium</taxon>
        <taxon>Fusarium oxysporum species complex</taxon>
    </lineage>
</organism>